<evidence type="ECO:0000313" key="2">
    <source>
        <dbReference type="Proteomes" id="UP000051861"/>
    </source>
</evidence>
<sequence length="67" mass="7274">MNFPKVREQFFLFFCNGEPENPWNPSPTEEAPATPIELLEAGKGNFVIGGTAGAGALKSTVSRLYQT</sequence>
<dbReference type="EMBL" id="LIZX01000143">
    <property type="protein sequence ID" value="KPJ65035.1"/>
    <property type="molecule type" value="Genomic_DNA"/>
</dbReference>
<proteinExistence type="predicted"/>
<name>A0A0S7XS63_UNCSA</name>
<reference evidence="1 2" key="1">
    <citation type="journal article" date="2015" name="Microbiome">
        <title>Genomic resolution of linkages in carbon, nitrogen, and sulfur cycling among widespread estuary sediment bacteria.</title>
        <authorList>
            <person name="Baker B.J."/>
            <person name="Lazar C.S."/>
            <person name="Teske A.P."/>
            <person name="Dick G.J."/>
        </authorList>
    </citation>
    <scope>NUCLEOTIDE SEQUENCE [LARGE SCALE GENOMIC DNA]</scope>
    <source>
        <strain evidence="1">DG_54_3</strain>
    </source>
</reference>
<evidence type="ECO:0000313" key="1">
    <source>
        <dbReference type="EMBL" id="KPJ65035.1"/>
    </source>
</evidence>
<comment type="caution">
    <text evidence="1">The sequence shown here is derived from an EMBL/GenBank/DDBJ whole genome shotgun (WGS) entry which is preliminary data.</text>
</comment>
<gene>
    <name evidence="1" type="ORF">AMJ44_11335</name>
</gene>
<dbReference type="AlphaFoldDB" id="A0A0S7XS63"/>
<protein>
    <submittedName>
        <fullName evidence="1">Uncharacterized protein</fullName>
    </submittedName>
</protein>
<dbReference type="Proteomes" id="UP000051861">
    <property type="component" value="Unassembled WGS sequence"/>
</dbReference>
<accession>A0A0S7XS63</accession>
<organism evidence="1 2">
    <name type="scientific">candidate division WOR-1 bacterium DG_54_3</name>
    <dbReference type="NCBI Taxonomy" id="1703775"/>
    <lineage>
        <taxon>Bacteria</taxon>
        <taxon>Bacillati</taxon>
        <taxon>Saganbacteria</taxon>
    </lineage>
</organism>